<name>A0AAV2N490_9HYME</name>
<keyword evidence="2" id="KW-1185">Reference proteome</keyword>
<organism evidence="1 2">
    <name type="scientific">Lasius platythorax</name>
    <dbReference type="NCBI Taxonomy" id="488582"/>
    <lineage>
        <taxon>Eukaryota</taxon>
        <taxon>Metazoa</taxon>
        <taxon>Ecdysozoa</taxon>
        <taxon>Arthropoda</taxon>
        <taxon>Hexapoda</taxon>
        <taxon>Insecta</taxon>
        <taxon>Pterygota</taxon>
        <taxon>Neoptera</taxon>
        <taxon>Endopterygota</taxon>
        <taxon>Hymenoptera</taxon>
        <taxon>Apocrita</taxon>
        <taxon>Aculeata</taxon>
        <taxon>Formicoidea</taxon>
        <taxon>Formicidae</taxon>
        <taxon>Formicinae</taxon>
        <taxon>Lasius</taxon>
        <taxon>Lasius</taxon>
    </lineage>
</organism>
<evidence type="ECO:0000313" key="2">
    <source>
        <dbReference type="Proteomes" id="UP001497644"/>
    </source>
</evidence>
<accession>A0AAV2N490</accession>
<proteinExistence type="predicted"/>
<reference evidence="1" key="1">
    <citation type="submission" date="2024-04" db="EMBL/GenBank/DDBJ databases">
        <authorList>
            <consortium name="Molecular Ecology Group"/>
        </authorList>
    </citation>
    <scope>NUCLEOTIDE SEQUENCE</scope>
</reference>
<dbReference type="EMBL" id="OZ034833">
    <property type="protein sequence ID" value="CAL1674871.1"/>
    <property type="molecule type" value="Genomic_DNA"/>
</dbReference>
<dbReference type="Proteomes" id="UP001497644">
    <property type="component" value="Chromosome 10"/>
</dbReference>
<dbReference type="AlphaFoldDB" id="A0AAV2N490"/>
<evidence type="ECO:0000313" key="1">
    <source>
        <dbReference type="EMBL" id="CAL1674871.1"/>
    </source>
</evidence>
<gene>
    <name evidence="1" type="ORF">LPLAT_LOCUS1399</name>
</gene>
<protein>
    <submittedName>
        <fullName evidence="1">Uncharacterized protein</fullName>
    </submittedName>
</protein>
<sequence length="132" mass="15047">MMNRQRMCPANIESIYDEVSHEIDNNILSVKLPKDRRRIQAVNGKAAEPIIDVNCLDKYGKTCKKGCPKVHVIHNEAPISKKPEEEMLLLRTTRQITLTDDIMHSLEVEFKSPRNYIPLPDPGPPPPIIIPK</sequence>